<dbReference type="GO" id="GO:1901741">
    <property type="term" value="P:positive regulation of myoblast fusion"/>
    <property type="evidence" value="ECO:0007669"/>
    <property type="project" value="TreeGrafter"/>
</dbReference>
<name>K9IGD4_DESRO</name>
<organism evidence="2">
    <name type="scientific">Desmodus rotundus</name>
    <name type="common">Vampire bat</name>
    <dbReference type="NCBI Taxonomy" id="9430"/>
    <lineage>
        <taxon>Eukaryota</taxon>
        <taxon>Metazoa</taxon>
        <taxon>Chordata</taxon>
        <taxon>Craniata</taxon>
        <taxon>Vertebrata</taxon>
        <taxon>Euteleostomi</taxon>
        <taxon>Mammalia</taxon>
        <taxon>Eutheria</taxon>
        <taxon>Laurasiatheria</taxon>
        <taxon>Chiroptera</taxon>
        <taxon>Yangochiroptera</taxon>
        <taxon>Phyllostomidae</taxon>
        <taxon>Desmodontinae</taxon>
        <taxon>Desmodus</taxon>
    </lineage>
</organism>
<evidence type="ECO:0000256" key="1">
    <source>
        <dbReference type="SAM" id="SignalP"/>
    </source>
</evidence>
<feature type="signal peptide" evidence="1">
    <location>
        <begin position="1"/>
        <end position="20"/>
    </location>
</feature>
<reference evidence="2" key="1">
    <citation type="submission" date="2012-11" db="EMBL/GenBank/DDBJ databases">
        <title>The Vampirome: Transcriptome and Proteome Analysis of the Submandibular and Accessory Glands of the Vampire Bat and Vector of Human Rabies, Desmodus rotundus.</title>
        <authorList>
            <person name="Francischetti I.M.B."/>
            <person name="Assumpcao T.C.F."/>
            <person name="Ma D."/>
            <person name="Vicente E.C."/>
            <person name="Ribeiro J.M.C."/>
        </authorList>
    </citation>
    <scope>NUCLEOTIDE SEQUENCE</scope>
    <source>
        <tissue evidence="2">Salivary gland</tissue>
    </source>
</reference>
<dbReference type="AlphaFoldDB" id="K9IGD4"/>
<evidence type="ECO:0000313" key="2">
    <source>
        <dbReference type="EMBL" id="JAA45108.1"/>
    </source>
</evidence>
<feature type="chain" id="PRO_5003930835" evidence="1">
    <location>
        <begin position="21"/>
        <end position="141"/>
    </location>
</feature>
<dbReference type="PANTHER" id="PTHR34829:SF1">
    <property type="entry name" value="SECRETOGLOBIN FAMILY 3A MEMBER 1"/>
    <property type="match status" value="1"/>
</dbReference>
<proteinExistence type="evidence at transcript level"/>
<protein>
    <submittedName>
        <fullName evidence="2">Putative secretoglobin family 3a member 1</fullName>
    </submittedName>
</protein>
<keyword evidence="1" id="KW-0732">Signal</keyword>
<dbReference type="InterPro" id="IPR040301">
    <property type="entry name" value="Secretoglobin_3A"/>
</dbReference>
<dbReference type="Pfam" id="PF20490">
    <property type="entry name" value="SCGB3A"/>
    <property type="match status" value="1"/>
</dbReference>
<dbReference type="EMBL" id="GABZ01008417">
    <property type="protein sequence ID" value="JAA45108.1"/>
    <property type="molecule type" value="mRNA"/>
</dbReference>
<sequence>MKPTAACLVLCVALLSHCTAAFFMSSRIKPEIPAVPVLTPALEAGAGALEAGAGALEAGAGALAGELPIPSLNSFSPLVLLKLLLTSLGIPVHHLVEGSRKCVTELGPEAVGALQSLLVKGAPATPLCAPPSPVEACPPLL</sequence>
<accession>K9IGD4</accession>
<dbReference type="PANTHER" id="PTHR34829">
    <property type="entry name" value="SECRETOGLOBIN FAMILY 3A MEMBER 2"/>
    <property type="match status" value="1"/>
</dbReference>
<dbReference type="GO" id="GO:0005615">
    <property type="term" value="C:extracellular space"/>
    <property type="evidence" value="ECO:0007669"/>
    <property type="project" value="InterPro"/>
</dbReference>